<keyword evidence="2" id="KW-1185">Reference proteome</keyword>
<dbReference type="RefSeq" id="WP_064089159.1">
    <property type="nucleotide sequence ID" value="NZ_LXSQ01000007.1"/>
</dbReference>
<comment type="caution">
    <text evidence="1">The sequence shown here is derived from an EMBL/GenBank/DDBJ whole genome shotgun (WGS) entry which is preliminary data.</text>
</comment>
<dbReference type="OrthoDB" id="9984419at2"/>
<dbReference type="EMBL" id="LXSQ01000007">
    <property type="protein sequence ID" value="OAM44205.1"/>
    <property type="molecule type" value="Genomic_DNA"/>
</dbReference>
<dbReference type="STRING" id="1795832.A7Q00_03005"/>
<accession>A0A1B6W126</accession>
<evidence type="ECO:0000313" key="2">
    <source>
        <dbReference type="Proteomes" id="UP000077726"/>
    </source>
</evidence>
<dbReference type="Proteomes" id="UP000077726">
    <property type="component" value="Unassembled WGS sequence"/>
</dbReference>
<sequence>MSNPYQDPVVKMLREISAKQDVTIAKQEAMDKRLAEIQADCQRIARTNGGLAGAVSGAVSGGVVATGIAFIRAKFGF</sequence>
<name>A0A1B6W126_9NEIS</name>
<dbReference type="AlphaFoldDB" id="A0A1B6W126"/>
<proteinExistence type="predicted"/>
<gene>
    <name evidence="1" type="ORF">A7Q00_03005</name>
</gene>
<organism evidence="1 2">
    <name type="scientific">Eikenella halliae</name>
    <dbReference type="NCBI Taxonomy" id="1795832"/>
    <lineage>
        <taxon>Bacteria</taxon>
        <taxon>Pseudomonadati</taxon>
        <taxon>Pseudomonadota</taxon>
        <taxon>Betaproteobacteria</taxon>
        <taxon>Neisseriales</taxon>
        <taxon>Neisseriaceae</taxon>
        <taxon>Eikenella</taxon>
    </lineage>
</organism>
<evidence type="ECO:0000313" key="1">
    <source>
        <dbReference type="EMBL" id="OAM44205.1"/>
    </source>
</evidence>
<protein>
    <submittedName>
        <fullName evidence="1">Uncharacterized protein</fullName>
    </submittedName>
</protein>
<reference evidence="2" key="1">
    <citation type="submission" date="2016-05" db="EMBL/GenBank/DDBJ databases">
        <title>Draft genome of Corynebacterium afermentans subsp. afermentans LCDC 88199T.</title>
        <authorList>
            <person name="Bernier A.-M."/>
            <person name="Bernard K."/>
        </authorList>
    </citation>
    <scope>NUCLEOTIDE SEQUENCE [LARGE SCALE GENOMIC DNA]</scope>
    <source>
        <strain evidence="2">NML130454</strain>
    </source>
</reference>